<proteinExistence type="predicted"/>
<dbReference type="EMBL" id="JAUSUN010000012">
    <property type="protein sequence ID" value="MDQ0414066.1"/>
    <property type="molecule type" value="Genomic_DNA"/>
</dbReference>
<accession>A0ABU0FVX3</accession>
<evidence type="ECO:0000259" key="6">
    <source>
        <dbReference type="PROSITE" id="PS01124"/>
    </source>
</evidence>
<dbReference type="PANTHER" id="PTHR43280:SF2">
    <property type="entry name" value="HTH-TYPE TRANSCRIPTIONAL REGULATOR EXSA"/>
    <property type="match status" value="1"/>
</dbReference>
<dbReference type="PRINTS" id="PR00032">
    <property type="entry name" value="HTHARAC"/>
</dbReference>
<feature type="domain" description="HTH araC/xylS-type" evidence="6">
    <location>
        <begin position="402"/>
        <end position="500"/>
    </location>
</feature>
<comment type="caution">
    <text evidence="8">The sequence shown here is derived from an EMBL/GenBank/DDBJ whole genome shotgun (WGS) entry which is preliminary data.</text>
</comment>
<dbReference type="InterPro" id="IPR001789">
    <property type="entry name" value="Sig_transdc_resp-reg_receiver"/>
</dbReference>
<evidence type="ECO:0000313" key="8">
    <source>
        <dbReference type="EMBL" id="MDQ0414066.1"/>
    </source>
</evidence>
<dbReference type="InterPro" id="IPR020449">
    <property type="entry name" value="Tscrpt_reg_AraC-type_HTH"/>
</dbReference>
<dbReference type="Pfam" id="PF12833">
    <property type="entry name" value="HTH_18"/>
    <property type="match status" value="1"/>
</dbReference>
<feature type="modified residue" description="4-aspartylphosphate" evidence="4">
    <location>
        <position position="55"/>
    </location>
</feature>
<organism evidence="8 9">
    <name type="scientific">Mesobacillus stamsii</name>
    <dbReference type="NCBI Taxonomy" id="225347"/>
    <lineage>
        <taxon>Bacteria</taxon>
        <taxon>Bacillati</taxon>
        <taxon>Bacillota</taxon>
        <taxon>Bacilli</taxon>
        <taxon>Bacillales</taxon>
        <taxon>Bacillaceae</taxon>
        <taxon>Mesobacillus</taxon>
    </lineage>
</organism>
<keyword evidence="5" id="KW-0175">Coiled coil</keyword>
<dbReference type="CDD" id="cd17536">
    <property type="entry name" value="REC_YesN-like"/>
    <property type="match status" value="1"/>
</dbReference>
<dbReference type="PROSITE" id="PS00041">
    <property type="entry name" value="HTH_ARAC_FAMILY_1"/>
    <property type="match status" value="1"/>
</dbReference>
<dbReference type="Proteomes" id="UP001242313">
    <property type="component" value="Unassembled WGS sequence"/>
</dbReference>
<gene>
    <name evidence="8" type="ORF">J2S25_002273</name>
</gene>
<feature type="coiled-coil region" evidence="5">
    <location>
        <begin position="109"/>
        <end position="140"/>
    </location>
</feature>
<dbReference type="RefSeq" id="WP_307191916.1">
    <property type="nucleotide sequence ID" value="NZ_JAUSUN010000012.1"/>
</dbReference>
<dbReference type="InterPro" id="IPR018062">
    <property type="entry name" value="HTH_AraC-typ_CS"/>
</dbReference>
<sequence>MNRILIADDEALEREGLEFILNKYLPGQYKIFHAKNGREAIEQAEENQPDIVLMDIKMPGIQGLDALKRIREMNPKTKMVVITAYDYFSYAKEAVPIGIKEYILKPAKREQVVSLLQRLTKELDEEKEKTRESLKMQEKLTELMPLVESEMAMMIMVDQVQELNLVRLAELSQFQIETGYCLVLALPINSLNKDKRKLYEAAKNFMKTNVSCVAGPMIGNQIVFFPAVDRTKQGYSLRIDAIELAQKLSDYMQDRFRLEVSIGIGSIQTKLEGLRQSYQEAIHALGEKNININIRHYEDILMNPSWDGFKSMDINEIISSFRQMFDRLKQDSDSDLKSCRDAVVGLLAIISRYFRQFGIHLEEGTIVAADFQELQEIAEKRLQMMIHTILQHKGNKAMDVMERARKFIQEHYREDLSMEQTAEHVNLSPYYFSKIFKSENGKTFTDYLTDIRIQKAKELMAEMTISLKEVCYEVGYKDPNYFSRVFKRVTGMTPTDYRQQLSTFL</sequence>
<evidence type="ECO:0000256" key="2">
    <source>
        <dbReference type="ARBA" id="ARBA00023125"/>
    </source>
</evidence>
<evidence type="ECO:0000256" key="5">
    <source>
        <dbReference type="SAM" id="Coils"/>
    </source>
</evidence>
<dbReference type="SUPFAM" id="SSF46689">
    <property type="entry name" value="Homeodomain-like"/>
    <property type="match status" value="2"/>
</dbReference>
<dbReference type="InterPro" id="IPR011006">
    <property type="entry name" value="CheY-like_superfamily"/>
</dbReference>
<evidence type="ECO:0000259" key="7">
    <source>
        <dbReference type="PROSITE" id="PS50110"/>
    </source>
</evidence>
<evidence type="ECO:0000313" key="9">
    <source>
        <dbReference type="Proteomes" id="UP001242313"/>
    </source>
</evidence>
<dbReference type="InterPro" id="IPR041522">
    <property type="entry name" value="CdaR_GGDEF"/>
</dbReference>
<dbReference type="SUPFAM" id="SSF52172">
    <property type="entry name" value="CheY-like"/>
    <property type="match status" value="1"/>
</dbReference>
<evidence type="ECO:0000256" key="4">
    <source>
        <dbReference type="PROSITE-ProRule" id="PRU00169"/>
    </source>
</evidence>
<evidence type="ECO:0000256" key="3">
    <source>
        <dbReference type="ARBA" id="ARBA00023163"/>
    </source>
</evidence>
<dbReference type="InterPro" id="IPR009057">
    <property type="entry name" value="Homeodomain-like_sf"/>
</dbReference>
<keyword evidence="2" id="KW-0238">DNA-binding</keyword>
<dbReference type="PROSITE" id="PS01124">
    <property type="entry name" value="HTH_ARAC_FAMILY_2"/>
    <property type="match status" value="1"/>
</dbReference>
<feature type="domain" description="Response regulatory" evidence="7">
    <location>
        <begin position="3"/>
        <end position="120"/>
    </location>
</feature>
<dbReference type="Gene3D" id="1.10.10.60">
    <property type="entry name" value="Homeodomain-like"/>
    <property type="match status" value="2"/>
</dbReference>
<dbReference type="Pfam" id="PF00072">
    <property type="entry name" value="Response_reg"/>
    <property type="match status" value="1"/>
</dbReference>
<dbReference type="SMART" id="SM00342">
    <property type="entry name" value="HTH_ARAC"/>
    <property type="match status" value="1"/>
</dbReference>
<keyword evidence="1" id="KW-0805">Transcription regulation</keyword>
<dbReference type="PANTHER" id="PTHR43280">
    <property type="entry name" value="ARAC-FAMILY TRANSCRIPTIONAL REGULATOR"/>
    <property type="match status" value="1"/>
</dbReference>
<dbReference type="PROSITE" id="PS50110">
    <property type="entry name" value="RESPONSE_REGULATORY"/>
    <property type="match status" value="1"/>
</dbReference>
<dbReference type="SMART" id="SM00448">
    <property type="entry name" value="REC"/>
    <property type="match status" value="1"/>
</dbReference>
<dbReference type="InterPro" id="IPR018060">
    <property type="entry name" value="HTH_AraC"/>
</dbReference>
<keyword evidence="4" id="KW-0597">Phosphoprotein</keyword>
<keyword evidence="9" id="KW-1185">Reference proteome</keyword>
<evidence type="ECO:0000256" key="1">
    <source>
        <dbReference type="ARBA" id="ARBA00023015"/>
    </source>
</evidence>
<dbReference type="Pfam" id="PF17853">
    <property type="entry name" value="GGDEF_2"/>
    <property type="match status" value="1"/>
</dbReference>
<protein>
    <submittedName>
        <fullName evidence="8">Two-component system response regulator YesN</fullName>
    </submittedName>
</protein>
<reference evidence="8 9" key="1">
    <citation type="submission" date="2023-07" db="EMBL/GenBank/DDBJ databases">
        <title>Genomic Encyclopedia of Type Strains, Phase IV (KMG-IV): sequencing the most valuable type-strain genomes for metagenomic binning, comparative biology and taxonomic classification.</title>
        <authorList>
            <person name="Goeker M."/>
        </authorList>
    </citation>
    <scope>NUCLEOTIDE SEQUENCE [LARGE SCALE GENOMIC DNA]</scope>
    <source>
        <strain evidence="8 9">DSM 19598</strain>
    </source>
</reference>
<dbReference type="Gene3D" id="3.40.50.2300">
    <property type="match status" value="1"/>
</dbReference>
<keyword evidence="3" id="KW-0804">Transcription</keyword>
<name>A0ABU0FVX3_9BACI</name>